<evidence type="ECO:0000313" key="2">
    <source>
        <dbReference type="Proteomes" id="UP001148629"/>
    </source>
</evidence>
<organism evidence="1 2">
    <name type="scientific">Fusarium decemcellulare</name>
    <dbReference type="NCBI Taxonomy" id="57161"/>
    <lineage>
        <taxon>Eukaryota</taxon>
        <taxon>Fungi</taxon>
        <taxon>Dikarya</taxon>
        <taxon>Ascomycota</taxon>
        <taxon>Pezizomycotina</taxon>
        <taxon>Sordariomycetes</taxon>
        <taxon>Hypocreomycetidae</taxon>
        <taxon>Hypocreales</taxon>
        <taxon>Nectriaceae</taxon>
        <taxon>Fusarium</taxon>
        <taxon>Fusarium decemcellulare species complex</taxon>
    </lineage>
</organism>
<proteinExistence type="predicted"/>
<accession>A0ACC1RVP1</accession>
<evidence type="ECO:0000313" key="1">
    <source>
        <dbReference type="EMBL" id="KAJ3526723.1"/>
    </source>
</evidence>
<reference evidence="1" key="1">
    <citation type="submission" date="2022-08" db="EMBL/GenBank/DDBJ databases">
        <title>Genome Sequence of Fusarium decemcellulare.</title>
        <authorList>
            <person name="Buettner E."/>
        </authorList>
    </citation>
    <scope>NUCLEOTIDE SEQUENCE</scope>
    <source>
        <strain evidence="1">Babe19</strain>
    </source>
</reference>
<gene>
    <name evidence="1" type="ORF">NM208_g11049</name>
</gene>
<sequence length="99" mass="10240">MKAAFFSVLALAATAFASPISTPVGDVKQVNGAVKTAEQLVPGSVGVEQIVDEATKTPIKTPIKAPVKRGITDPQQLITTLKGAVHTLNSQTTGISQGW</sequence>
<comment type="caution">
    <text evidence="1">The sequence shown here is derived from an EMBL/GenBank/DDBJ whole genome shotgun (WGS) entry which is preliminary data.</text>
</comment>
<protein>
    <submittedName>
        <fullName evidence="1">Uncharacterized protein</fullName>
    </submittedName>
</protein>
<keyword evidence="2" id="KW-1185">Reference proteome</keyword>
<dbReference type="Proteomes" id="UP001148629">
    <property type="component" value="Unassembled WGS sequence"/>
</dbReference>
<dbReference type="EMBL" id="JANRMS010001681">
    <property type="protein sequence ID" value="KAJ3526723.1"/>
    <property type="molecule type" value="Genomic_DNA"/>
</dbReference>
<name>A0ACC1RVP1_9HYPO</name>